<keyword evidence="2" id="KW-0347">Helicase</keyword>
<dbReference type="RefSeq" id="YP_010359702.1">
    <property type="nucleotide sequence ID" value="NC_062776.1"/>
</dbReference>
<keyword evidence="3" id="KW-1185">Reference proteome</keyword>
<dbReference type="InterPro" id="IPR027417">
    <property type="entry name" value="P-loop_NTPase"/>
</dbReference>
<protein>
    <submittedName>
        <fullName evidence="2">DNA helicase, exodeoxyribonuclease</fullName>
    </submittedName>
</protein>
<dbReference type="Pfam" id="PF13538">
    <property type="entry name" value="UvrD_C_2"/>
    <property type="match status" value="1"/>
</dbReference>
<keyword evidence="2" id="KW-0547">Nucleotide-binding</keyword>
<reference evidence="2 3" key="1">
    <citation type="submission" date="2021-04" db="EMBL/GenBank/DDBJ databases">
        <authorList>
            <person name="Shkoporov A.N."/>
            <person name="Stockdale S.R."/>
            <person name="Guerin E."/>
            <person name="Ross R.P."/>
            <person name="Hill C."/>
        </authorList>
    </citation>
    <scope>NUCLEOTIDE SEQUENCE [LARGE SCALE GENOMIC DNA]</scope>
    <source>
        <strain evidence="3">cr9_1</strain>
    </source>
</reference>
<evidence type="ECO:0000259" key="1">
    <source>
        <dbReference type="Pfam" id="PF13538"/>
    </source>
</evidence>
<dbReference type="CDD" id="cd18809">
    <property type="entry name" value="SF1_C_RecD"/>
    <property type="match status" value="1"/>
</dbReference>
<name>A0AAE7V318_9CAUD</name>
<dbReference type="KEGG" id="vg:75691283"/>
<dbReference type="SUPFAM" id="SSF52540">
    <property type="entry name" value="P-loop containing nucleoside triphosphate hydrolases"/>
    <property type="match status" value="1"/>
</dbReference>
<organism evidence="2 3">
    <name type="scientific">uncultured phage cr9_1</name>
    <dbReference type="NCBI Taxonomy" id="2986400"/>
    <lineage>
        <taxon>Viruses</taxon>
        <taxon>Duplodnaviria</taxon>
        <taxon>Heunggongvirae</taxon>
        <taxon>Uroviricota</taxon>
        <taxon>Caudoviricetes</taxon>
        <taxon>Crassvirales</taxon>
        <taxon>Intestiviridae</taxon>
        <taxon>Crudevirinae</taxon>
        <taxon>Dabirmavirus</taxon>
        <taxon>Dabirmavirus hominis</taxon>
    </lineage>
</organism>
<dbReference type="GO" id="GO:0004386">
    <property type="term" value="F:helicase activity"/>
    <property type="evidence" value="ECO:0007669"/>
    <property type="project" value="UniProtKB-KW"/>
</dbReference>
<keyword evidence="2" id="KW-0378">Hydrolase</keyword>
<dbReference type="Pfam" id="PF13604">
    <property type="entry name" value="AAA_30"/>
    <property type="match status" value="1"/>
</dbReference>
<sequence>MNEFKIGERINNNDKYKFTNDQQKAIDGIIDFIASPFNPAKYIVGLIGAGGTGKTFITKYIINNCKYSNSVIKCTSSTHKACRVFSQAIGNRPVDTIQSTLGLRLDLRLEDFDPNNPQFNPMAKPKLDDIKLLLVDEASMLPSKIVNYICEQCKQLNIKLIFIGDSSQLAPVNENKSSAFYKCNKVFVLKEIVRQSVTNPISNLLDLLRNDIANKSYTFLEYISKNIGATVYNEIGEGFSICNKVNFNNTIDSCFSNEEYTNNIDMYRIIAYTNACVSNWNNYIRNNIIKDADKSIITKNDLIMSYETIVNEFMEIIINNSEEYIINDIVNFVDDTYGFKGFLIKFQLVHGGNITKPLFVIDHRDKFTILKYHKIITDLIETAKKATGGTRASKWKQYYDFKKKYLIAANIVNRNGKIIYSRDLDYGFAITSHKSQGSTYDVVFVDVNDIVYDKNGRPYSNQDDLLRRLYVACSRARKELILCYGN</sequence>
<dbReference type="GeneID" id="75691283"/>
<dbReference type="InterPro" id="IPR027785">
    <property type="entry name" value="UvrD-like_helicase_C"/>
</dbReference>
<dbReference type="Proteomes" id="UP000827813">
    <property type="component" value="Segment"/>
</dbReference>
<evidence type="ECO:0000313" key="2">
    <source>
        <dbReference type="EMBL" id="QWM90130.1"/>
    </source>
</evidence>
<proteinExistence type="predicted"/>
<keyword evidence="2" id="KW-0067">ATP-binding</keyword>
<evidence type="ECO:0000313" key="3">
    <source>
        <dbReference type="Proteomes" id="UP000827813"/>
    </source>
</evidence>
<gene>
    <name evidence="2" type="primary">gp_23063</name>
</gene>
<accession>A0AAE7V318</accession>
<dbReference type="EMBL" id="MZ130486">
    <property type="protein sequence ID" value="QWM90130.1"/>
    <property type="molecule type" value="Genomic_DNA"/>
</dbReference>
<dbReference type="Gene3D" id="3.40.50.300">
    <property type="entry name" value="P-loop containing nucleotide triphosphate hydrolases"/>
    <property type="match status" value="2"/>
</dbReference>
<feature type="domain" description="UvrD-like helicase C-terminal" evidence="1">
    <location>
        <begin position="427"/>
        <end position="482"/>
    </location>
</feature>